<name>A0A1X7QZ05_9SACH</name>
<evidence type="ECO:0000256" key="2">
    <source>
        <dbReference type="ARBA" id="ARBA00022771"/>
    </source>
</evidence>
<evidence type="ECO:0000259" key="4">
    <source>
        <dbReference type="Pfam" id="PF00097"/>
    </source>
</evidence>
<dbReference type="Pfam" id="PF00097">
    <property type="entry name" value="zf-C3HC4"/>
    <property type="match status" value="1"/>
</dbReference>
<dbReference type="InterPro" id="IPR018957">
    <property type="entry name" value="Znf_C3HC4_RING-type"/>
</dbReference>
<sequence>MIPNIVRDYQSRIKKHLKNLQKIRSKRKITTGNVAEGCTIISRSTLFKKRVYLGIKDDGISRIILSTKKIHQYRLPLWGTTAAVVTINDIKVLTDTECASLNEDKCIFCFECINGNESEADIVEPNQVISTAITEIDLKSQTDDLGSERLESPPIIVETPCEHRFHKKCLSSWIEYNIRRDSSSLDLQEPMIGITDSGCCSCDRTHLLCPICRFDISIFKLVCTNLDIPICRCTIKRE</sequence>
<reference evidence="5 6" key="1">
    <citation type="submission" date="2017-04" db="EMBL/GenBank/DDBJ databases">
        <authorList>
            <person name="Afonso C.L."/>
            <person name="Miller P.J."/>
            <person name="Scott M.A."/>
            <person name="Spackman E."/>
            <person name="Goraichik I."/>
            <person name="Dimitrov K.M."/>
            <person name="Suarez D.L."/>
            <person name="Swayne D.E."/>
        </authorList>
    </citation>
    <scope>NUCLEOTIDE SEQUENCE [LARGE SCALE GENOMIC DNA]</scope>
</reference>
<dbReference type="Proteomes" id="UP000196158">
    <property type="component" value="Unassembled WGS sequence"/>
</dbReference>
<dbReference type="GO" id="GO:0008270">
    <property type="term" value="F:zinc ion binding"/>
    <property type="evidence" value="ECO:0007669"/>
    <property type="project" value="UniProtKB-KW"/>
</dbReference>
<organism evidence="5 6">
    <name type="scientific">Maudiozyma saulgeensis</name>
    <dbReference type="NCBI Taxonomy" id="1789683"/>
    <lineage>
        <taxon>Eukaryota</taxon>
        <taxon>Fungi</taxon>
        <taxon>Dikarya</taxon>
        <taxon>Ascomycota</taxon>
        <taxon>Saccharomycotina</taxon>
        <taxon>Saccharomycetes</taxon>
        <taxon>Saccharomycetales</taxon>
        <taxon>Saccharomycetaceae</taxon>
        <taxon>Maudiozyma</taxon>
    </lineage>
</organism>
<keyword evidence="1" id="KW-0479">Metal-binding</keyword>
<evidence type="ECO:0000256" key="1">
    <source>
        <dbReference type="ARBA" id="ARBA00022723"/>
    </source>
</evidence>
<accession>A0A1X7QZ05</accession>
<protein>
    <recommendedName>
        <fullName evidence="4">Zinc finger C3HC4 RING-type domain-containing protein</fullName>
    </recommendedName>
</protein>
<keyword evidence="6" id="KW-1185">Reference proteome</keyword>
<gene>
    <name evidence="5" type="ORF">KASA_0Q11418G</name>
</gene>
<proteinExistence type="predicted"/>
<dbReference type="InterPro" id="IPR013083">
    <property type="entry name" value="Znf_RING/FYVE/PHD"/>
</dbReference>
<evidence type="ECO:0000256" key="3">
    <source>
        <dbReference type="ARBA" id="ARBA00022833"/>
    </source>
</evidence>
<dbReference type="OrthoDB" id="8062037at2759"/>
<dbReference type="Gene3D" id="3.30.40.10">
    <property type="entry name" value="Zinc/RING finger domain, C3HC4 (zinc finger)"/>
    <property type="match status" value="1"/>
</dbReference>
<evidence type="ECO:0000313" key="5">
    <source>
        <dbReference type="EMBL" id="SMN18628.1"/>
    </source>
</evidence>
<keyword evidence="3" id="KW-0862">Zinc</keyword>
<dbReference type="AlphaFoldDB" id="A0A1X7QZ05"/>
<dbReference type="EMBL" id="FXLY01000002">
    <property type="protein sequence ID" value="SMN18628.1"/>
    <property type="molecule type" value="Genomic_DNA"/>
</dbReference>
<keyword evidence="2" id="KW-0863">Zinc-finger</keyword>
<feature type="domain" description="Zinc finger C3HC4 RING-type" evidence="4">
    <location>
        <begin position="157"/>
        <end position="177"/>
    </location>
</feature>
<evidence type="ECO:0000313" key="6">
    <source>
        <dbReference type="Proteomes" id="UP000196158"/>
    </source>
</evidence>